<reference evidence="1 2" key="1">
    <citation type="submission" date="2017-09" db="EMBL/GenBank/DDBJ databases">
        <title>Depth-based differentiation of microbial function through sediment-hosted aquifers and enrichment of novel symbionts in the deep terrestrial subsurface.</title>
        <authorList>
            <person name="Probst A.J."/>
            <person name="Ladd B."/>
            <person name="Jarett J.K."/>
            <person name="Geller-Mcgrath D.E."/>
            <person name="Sieber C.M."/>
            <person name="Emerson J.B."/>
            <person name="Anantharaman K."/>
            <person name="Thomas B.C."/>
            <person name="Malmstrom R."/>
            <person name="Stieglmeier M."/>
            <person name="Klingl A."/>
            <person name="Woyke T."/>
            <person name="Ryan C.M."/>
            <person name="Banfield J.F."/>
        </authorList>
    </citation>
    <scope>NUCLEOTIDE SEQUENCE [LARGE SCALE GENOMIC DNA]</scope>
    <source>
        <strain evidence="1">CG22_combo_CG10-13_8_21_14_all_39_9</strain>
    </source>
</reference>
<dbReference type="Proteomes" id="UP000230159">
    <property type="component" value="Unassembled WGS sequence"/>
</dbReference>
<protein>
    <submittedName>
        <fullName evidence="1">Uncharacterized protein</fullName>
    </submittedName>
</protein>
<gene>
    <name evidence="1" type="ORF">COW86_00720</name>
</gene>
<organism evidence="1 2">
    <name type="scientific">Candidatus Kuenenbacteria bacterium CG22_combo_CG10-13_8_21_14_all_39_9</name>
    <dbReference type="NCBI Taxonomy" id="1974621"/>
    <lineage>
        <taxon>Bacteria</taxon>
        <taxon>Candidatus Kueneniibacteriota</taxon>
    </lineage>
</organism>
<name>A0A2H0D1C7_9BACT</name>
<dbReference type="EMBL" id="PCTN01000031">
    <property type="protein sequence ID" value="PIP75967.1"/>
    <property type="molecule type" value="Genomic_DNA"/>
</dbReference>
<evidence type="ECO:0000313" key="1">
    <source>
        <dbReference type="EMBL" id="PIP75967.1"/>
    </source>
</evidence>
<dbReference type="AlphaFoldDB" id="A0A2H0D1C7"/>
<comment type="caution">
    <text evidence="1">The sequence shown here is derived from an EMBL/GenBank/DDBJ whole genome shotgun (WGS) entry which is preliminary data.</text>
</comment>
<sequence>MKFLQRAKLLGPPPAEFCEPRSKFFRWKKIYVFLKIILADQERLHNISLIVACFKFRVK</sequence>
<proteinExistence type="predicted"/>
<accession>A0A2H0D1C7</accession>
<evidence type="ECO:0000313" key="2">
    <source>
        <dbReference type="Proteomes" id="UP000230159"/>
    </source>
</evidence>